<reference evidence="4 5" key="1">
    <citation type="submission" date="2016-12" db="EMBL/GenBank/DDBJ databases">
        <title>The draft genome sequence of Actinophytocola sp. 11-183.</title>
        <authorList>
            <person name="Wang W."/>
            <person name="Yuan L."/>
        </authorList>
    </citation>
    <scope>NUCLEOTIDE SEQUENCE [LARGE SCALE GENOMIC DNA]</scope>
    <source>
        <strain evidence="4 5">11-183</strain>
    </source>
</reference>
<keyword evidence="1 4" id="KW-0808">Transferase</keyword>
<sequence>MVSCTELAASLAGPRPPVLLDVRWRLGGPPGREDYDRGHLPNAVYLDLDTDLAGAPGAGGRHPLPEPEALQRALRAAGVRADRPVVVYDADNGSIAARAWWLLRWAGHDEVGVLDGGFAAWVAEQRLVTTATPDPEPGDITVRPGGMPVVDADGAAALAREGVLVDARAPERYRGDVEPIDPRAGHIPGAVNGPFAGHVADTGRWQPAASLAERFAGLGVTGEKPVGAYCGSGVTAASVVLALEVAGVTTAADPARLYVGSWSQWSSDPDRPIATGADRG</sequence>
<protein>
    <submittedName>
        <fullName evidence="4">Sulfurtransferase</fullName>
    </submittedName>
</protein>
<evidence type="ECO:0000259" key="3">
    <source>
        <dbReference type="PROSITE" id="PS50206"/>
    </source>
</evidence>
<feature type="domain" description="Rhodanese" evidence="3">
    <location>
        <begin position="158"/>
        <end position="274"/>
    </location>
</feature>
<feature type="domain" description="Rhodanese" evidence="3">
    <location>
        <begin position="13"/>
        <end position="130"/>
    </location>
</feature>
<evidence type="ECO:0000313" key="4">
    <source>
        <dbReference type="EMBL" id="OLF16943.1"/>
    </source>
</evidence>
<dbReference type="Pfam" id="PF00581">
    <property type="entry name" value="Rhodanese"/>
    <property type="match status" value="2"/>
</dbReference>
<dbReference type="PROSITE" id="PS50206">
    <property type="entry name" value="RHODANESE_3"/>
    <property type="match status" value="2"/>
</dbReference>
<accession>A0A1Q8CRG9</accession>
<evidence type="ECO:0000256" key="1">
    <source>
        <dbReference type="ARBA" id="ARBA00022679"/>
    </source>
</evidence>
<dbReference type="GO" id="GO:0004792">
    <property type="term" value="F:thiosulfate-cyanide sulfurtransferase activity"/>
    <property type="evidence" value="ECO:0007669"/>
    <property type="project" value="TreeGrafter"/>
</dbReference>
<name>A0A1Q8CRG9_9PSEU</name>
<dbReference type="STRING" id="1912961.BU204_14425"/>
<comment type="caution">
    <text evidence="4">The sequence shown here is derived from an EMBL/GenBank/DDBJ whole genome shotgun (WGS) entry which is preliminary data.</text>
</comment>
<dbReference type="PANTHER" id="PTHR11364">
    <property type="entry name" value="THIOSULFATE SULFERTANSFERASE"/>
    <property type="match status" value="1"/>
</dbReference>
<dbReference type="InterPro" id="IPR036873">
    <property type="entry name" value="Rhodanese-like_dom_sf"/>
</dbReference>
<dbReference type="SUPFAM" id="SSF52821">
    <property type="entry name" value="Rhodanese/Cell cycle control phosphatase"/>
    <property type="match status" value="2"/>
</dbReference>
<evidence type="ECO:0000313" key="5">
    <source>
        <dbReference type="Proteomes" id="UP000185596"/>
    </source>
</evidence>
<dbReference type="CDD" id="cd01449">
    <property type="entry name" value="TST_Repeat_2"/>
    <property type="match status" value="1"/>
</dbReference>
<evidence type="ECO:0000256" key="2">
    <source>
        <dbReference type="ARBA" id="ARBA00022737"/>
    </source>
</evidence>
<dbReference type="Gene3D" id="3.40.250.10">
    <property type="entry name" value="Rhodanese-like domain"/>
    <property type="match status" value="2"/>
</dbReference>
<dbReference type="InterPro" id="IPR001763">
    <property type="entry name" value="Rhodanese-like_dom"/>
</dbReference>
<keyword evidence="2" id="KW-0677">Repeat</keyword>
<dbReference type="PANTHER" id="PTHR11364:SF27">
    <property type="entry name" value="SULFURTRANSFERASE"/>
    <property type="match status" value="1"/>
</dbReference>
<dbReference type="InterPro" id="IPR045078">
    <property type="entry name" value="TST/MPST-like"/>
</dbReference>
<dbReference type="Proteomes" id="UP000185596">
    <property type="component" value="Unassembled WGS sequence"/>
</dbReference>
<dbReference type="AlphaFoldDB" id="A0A1Q8CRG9"/>
<organism evidence="4 5">
    <name type="scientific">Actinophytocola xanthii</name>
    <dbReference type="NCBI Taxonomy" id="1912961"/>
    <lineage>
        <taxon>Bacteria</taxon>
        <taxon>Bacillati</taxon>
        <taxon>Actinomycetota</taxon>
        <taxon>Actinomycetes</taxon>
        <taxon>Pseudonocardiales</taxon>
        <taxon>Pseudonocardiaceae</taxon>
    </lineage>
</organism>
<dbReference type="SMART" id="SM00450">
    <property type="entry name" value="RHOD"/>
    <property type="match status" value="2"/>
</dbReference>
<keyword evidence="5" id="KW-1185">Reference proteome</keyword>
<dbReference type="EMBL" id="MSIE01000024">
    <property type="protein sequence ID" value="OLF16943.1"/>
    <property type="molecule type" value="Genomic_DNA"/>
</dbReference>
<proteinExistence type="predicted"/>
<dbReference type="CDD" id="cd01448">
    <property type="entry name" value="TST_Repeat_1"/>
    <property type="match status" value="1"/>
</dbReference>
<gene>
    <name evidence="4" type="ORF">BU204_14425</name>
</gene>